<dbReference type="GO" id="GO:0008168">
    <property type="term" value="F:methyltransferase activity"/>
    <property type="evidence" value="ECO:0007669"/>
    <property type="project" value="UniProtKB-KW"/>
</dbReference>
<dbReference type="Gene3D" id="4.10.1250.10">
    <property type="entry name" value="Aminomethyltransferase fragment"/>
    <property type="match status" value="1"/>
</dbReference>
<dbReference type="AlphaFoldDB" id="A0A832YYW6"/>
<dbReference type="SUPFAM" id="SSF103025">
    <property type="entry name" value="Folate-binding domain"/>
    <property type="match status" value="1"/>
</dbReference>
<dbReference type="PANTHER" id="PTHR43757:SF2">
    <property type="entry name" value="AMINOMETHYLTRANSFERASE, MITOCHONDRIAL"/>
    <property type="match status" value="1"/>
</dbReference>
<proteinExistence type="inferred from homology"/>
<dbReference type="EMBL" id="DQTV01000038">
    <property type="protein sequence ID" value="HIP56811.1"/>
    <property type="molecule type" value="Genomic_DNA"/>
</dbReference>
<dbReference type="Gene3D" id="3.30.70.1400">
    <property type="entry name" value="Aminomethyltransferase beta-barrel domains"/>
    <property type="match status" value="1"/>
</dbReference>
<comment type="similarity">
    <text evidence="1">Belongs to the GcvT family.</text>
</comment>
<evidence type="ECO:0000313" key="10">
    <source>
        <dbReference type="EMBL" id="HIP56811.1"/>
    </source>
</evidence>
<evidence type="ECO:0000256" key="1">
    <source>
        <dbReference type="ARBA" id="ARBA00008609"/>
    </source>
</evidence>
<comment type="caution">
    <text evidence="10">The sequence shown here is derived from an EMBL/GenBank/DDBJ whole genome shotgun (WGS) entry which is preliminary data.</text>
</comment>
<dbReference type="NCBIfam" id="TIGR00528">
    <property type="entry name" value="gcvT"/>
    <property type="match status" value="1"/>
</dbReference>
<dbReference type="InterPro" id="IPR013977">
    <property type="entry name" value="GcvT_C"/>
</dbReference>
<name>A0A832YYW6_9CREN</name>
<evidence type="ECO:0000256" key="2">
    <source>
        <dbReference type="ARBA" id="ARBA00012616"/>
    </source>
</evidence>
<feature type="binding site" evidence="7">
    <location>
        <position position="199"/>
    </location>
    <ligand>
        <name>substrate</name>
    </ligand>
</feature>
<organism evidence="10 11">
    <name type="scientific">Ignisphaera aggregans</name>
    <dbReference type="NCBI Taxonomy" id="334771"/>
    <lineage>
        <taxon>Archaea</taxon>
        <taxon>Thermoproteota</taxon>
        <taxon>Thermoprotei</taxon>
        <taxon>Desulfurococcales</taxon>
        <taxon>Desulfurococcaceae</taxon>
        <taxon>Ignisphaera</taxon>
    </lineage>
</organism>
<dbReference type="Proteomes" id="UP000605805">
    <property type="component" value="Unassembled WGS sequence"/>
</dbReference>
<dbReference type="InterPro" id="IPR027266">
    <property type="entry name" value="TrmE/GcvT-like"/>
</dbReference>
<dbReference type="SUPFAM" id="SSF101790">
    <property type="entry name" value="Aminomethyltransferase beta-barrel domain"/>
    <property type="match status" value="1"/>
</dbReference>
<accession>A0A832YYW6</accession>
<evidence type="ECO:0000256" key="3">
    <source>
        <dbReference type="ARBA" id="ARBA00022576"/>
    </source>
</evidence>
<dbReference type="NCBIfam" id="NF001567">
    <property type="entry name" value="PRK00389.1"/>
    <property type="match status" value="1"/>
</dbReference>
<gene>
    <name evidence="10" type="primary">gcvT</name>
    <name evidence="10" type="ORF">EYH02_01910</name>
</gene>
<dbReference type="Pfam" id="PF08669">
    <property type="entry name" value="GCV_T_C"/>
    <property type="match status" value="1"/>
</dbReference>
<evidence type="ECO:0000256" key="4">
    <source>
        <dbReference type="ARBA" id="ARBA00022679"/>
    </source>
</evidence>
<dbReference type="PANTHER" id="PTHR43757">
    <property type="entry name" value="AMINOMETHYLTRANSFERASE"/>
    <property type="match status" value="1"/>
</dbReference>
<dbReference type="Gene3D" id="3.30.1360.120">
    <property type="entry name" value="Probable tRNA modification gtpase trme, domain 1"/>
    <property type="match status" value="1"/>
</dbReference>
<dbReference type="GO" id="GO:0005960">
    <property type="term" value="C:glycine cleavage complex"/>
    <property type="evidence" value="ECO:0007669"/>
    <property type="project" value="InterPro"/>
</dbReference>
<dbReference type="InterPro" id="IPR006223">
    <property type="entry name" value="GcvT"/>
</dbReference>
<keyword evidence="3" id="KW-0032">Aminotransferase</keyword>
<feature type="domain" description="GCVT N-terminal" evidence="8">
    <location>
        <begin position="6"/>
        <end position="255"/>
    </location>
</feature>
<sequence>METPLLDVHKKLGANLGRFADILTALDFGNPMNEHVATRTYVAVFDVSHMARIIVEGADSPRLLDNLIPRSISKSKDGHMLGPTAFLNEKAGFKDDVMLYRISHKQWLIVCNAVNRSKILHWLEHQADALGIKDISIVDVTFETAMIAIQGPQAAYALKSLGLELETLNKLQFATNVRYRDSVIDIVSRSGWTGEDGFEAIGKPDVIAKLFMDLVNQGKAKPAGLIARDMLRIEMGFCLYGREISEDISPIEARYWVFDLDKKSYYIGRDALLQKLRNGVDMIRLGIRMKKGIRFIPRYGDKVYIPESDIEIGYVTSGTFSPILQRSIAMAYIHTRYAIPGLEIEVSIRGQRYRGKLMDFPFVKPKT</sequence>
<reference evidence="10" key="1">
    <citation type="journal article" date="2020" name="ISME J.">
        <title>Gammaproteobacteria mediating utilization of methyl-, sulfur- and petroleum organic compounds in deep ocean hydrothermal plumes.</title>
        <authorList>
            <person name="Zhou Z."/>
            <person name="Liu Y."/>
            <person name="Pan J."/>
            <person name="Cron B.R."/>
            <person name="Toner B.M."/>
            <person name="Anantharaman K."/>
            <person name="Breier J.A."/>
            <person name="Dick G.J."/>
            <person name="Li M."/>
        </authorList>
    </citation>
    <scope>NUCLEOTIDE SEQUENCE</scope>
    <source>
        <strain evidence="10">SZUA-1435</strain>
    </source>
</reference>
<dbReference type="PIRSF" id="PIRSF006487">
    <property type="entry name" value="GcvT"/>
    <property type="match status" value="1"/>
</dbReference>
<dbReference type="InterPro" id="IPR029043">
    <property type="entry name" value="GcvT/YgfZ_C"/>
</dbReference>
<evidence type="ECO:0000259" key="8">
    <source>
        <dbReference type="Pfam" id="PF01571"/>
    </source>
</evidence>
<comment type="catalytic activity">
    <reaction evidence="6">
        <text>N(6)-[(R)-S(8)-aminomethyldihydrolipoyl]-L-lysyl-[protein] + (6S)-5,6,7,8-tetrahydrofolate = N(6)-[(R)-dihydrolipoyl]-L-lysyl-[protein] + (6R)-5,10-methylene-5,6,7,8-tetrahydrofolate + NH4(+)</text>
        <dbReference type="Rhea" id="RHEA:16945"/>
        <dbReference type="Rhea" id="RHEA-COMP:10475"/>
        <dbReference type="Rhea" id="RHEA-COMP:10492"/>
        <dbReference type="ChEBI" id="CHEBI:15636"/>
        <dbReference type="ChEBI" id="CHEBI:28938"/>
        <dbReference type="ChEBI" id="CHEBI:57453"/>
        <dbReference type="ChEBI" id="CHEBI:83100"/>
        <dbReference type="ChEBI" id="CHEBI:83143"/>
        <dbReference type="EC" id="2.1.2.10"/>
    </reaction>
</comment>
<evidence type="ECO:0000256" key="5">
    <source>
        <dbReference type="ARBA" id="ARBA00031395"/>
    </source>
</evidence>
<dbReference type="GO" id="GO:0032259">
    <property type="term" value="P:methylation"/>
    <property type="evidence" value="ECO:0007669"/>
    <property type="project" value="UniProtKB-KW"/>
</dbReference>
<evidence type="ECO:0000313" key="11">
    <source>
        <dbReference type="Proteomes" id="UP000605805"/>
    </source>
</evidence>
<dbReference type="GO" id="GO:0004047">
    <property type="term" value="F:aminomethyltransferase activity"/>
    <property type="evidence" value="ECO:0007669"/>
    <property type="project" value="UniProtKB-EC"/>
</dbReference>
<dbReference type="Gene3D" id="2.40.30.110">
    <property type="entry name" value="Aminomethyltransferase beta-barrel domains"/>
    <property type="match status" value="1"/>
</dbReference>
<evidence type="ECO:0000259" key="9">
    <source>
        <dbReference type="Pfam" id="PF08669"/>
    </source>
</evidence>
<keyword evidence="10" id="KW-0489">Methyltransferase</keyword>
<keyword evidence="4 10" id="KW-0808">Transferase</keyword>
<dbReference type="GO" id="GO:0006546">
    <property type="term" value="P:glycine catabolic process"/>
    <property type="evidence" value="ECO:0007669"/>
    <property type="project" value="InterPro"/>
</dbReference>
<evidence type="ECO:0000256" key="7">
    <source>
        <dbReference type="PIRSR" id="PIRSR006487-1"/>
    </source>
</evidence>
<protein>
    <recommendedName>
        <fullName evidence="2">aminomethyltransferase</fullName>
        <ecNumber evidence="2">2.1.2.10</ecNumber>
    </recommendedName>
    <alternativeName>
        <fullName evidence="5">Glycine cleavage system T protein</fullName>
    </alternativeName>
</protein>
<dbReference type="InterPro" id="IPR006222">
    <property type="entry name" value="GCVT_N"/>
</dbReference>
<dbReference type="EC" id="2.1.2.10" evidence="2"/>
<feature type="domain" description="Aminomethyltransferase C-terminal" evidence="9">
    <location>
        <begin position="286"/>
        <end position="364"/>
    </location>
</feature>
<dbReference type="GO" id="GO:0008483">
    <property type="term" value="F:transaminase activity"/>
    <property type="evidence" value="ECO:0007669"/>
    <property type="project" value="UniProtKB-KW"/>
</dbReference>
<dbReference type="Pfam" id="PF01571">
    <property type="entry name" value="GCV_T"/>
    <property type="match status" value="1"/>
</dbReference>
<dbReference type="InterPro" id="IPR028896">
    <property type="entry name" value="GcvT/YgfZ/DmdA"/>
</dbReference>
<evidence type="ECO:0000256" key="6">
    <source>
        <dbReference type="ARBA" id="ARBA00047665"/>
    </source>
</evidence>